<dbReference type="Pfam" id="PF01494">
    <property type="entry name" value="FAD_binding_3"/>
    <property type="match status" value="1"/>
</dbReference>
<dbReference type="GO" id="GO:0071949">
    <property type="term" value="F:FAD binding"/>
    <property type="evidence" value="ECO:0007669"/>
    <property type="project" value="InterPro"/>
</dbReference>
<evidence type="ECO:0000256" key="1">
    <source>
        <dbReference type="ARBA" id="ARBA00022630"/>
    </source>
</evidence>
<keyword evidence="1" id="KW-0285">Flavoprotein</keyword>
<gene>
    <name evidence="5" type="ORF">BS47DRAFT_1362271</name>
</gene>
<dbReference type="Proteomes" id="UP000886523">
    <property type="component" value="Unassembled WGS sequence"/>
</dbReference>
<keyword evidence="6" id="KW-1185">Reference proteome</keyword>
<evidence type="ECO:0000256" key="2">
    <source>
        <dbReference type="ARBA" id="ARBA00022827"/>
    </source>
</evidence>
<keyword evidence="2" id="KW-0274">FAD</keyword>
<organism evidence="5 6">
    <name type="scientific">Hydnum rufescens UP504</name>
    <dbReference type="NCBI Taxonomy" id="1448309"/>
    <lineage>
        <taxon>Eukaryota</taxon>
        <taxon>Fungi</taxon>
        <taxon>Dikarya</taxon>
        <taxon>Basidiomycota</taxon>
        <taxon>Agaricomycotina</taxon>
        <taxon>Agaricomycetes</taxon>
        <taxon>Cantharellales</taxon>
        <taxon>Hydnaceae</taxon>
        <taxon>Hydnum</taxon>
    </lineage>
</organism>
<sequence>MSSPQALIVGGLAAALVLRKNGIPVRLIERALDYQIGVRGNGIQVNAMDLPGSLVLDPPTQILKLFKILGLVTDIFDNSIEPPQMRGRLCVTVKLGTELVDFTQDAHKVTTNLLKHDKRGSSENEGLEVDWVIGTDGARGITPKRLGINFWGETLEKQAFPVAEVDMEGLNREFLALSFPYENIGPPMEVPPPGLGNGTPKEIQKVVDIICRNEDELIQAGDRALDGPNFVLVPASAQDILHALRKYNKDGDRLLDLESESVLVDTQGHVRRAYDVDATQARKALPSVIIIRPDTYFVHDPQLQGEEKYFAKISVQSLRGCVITLVIPRYNREAFASLICRGLVVSLKNSLKDWRCGK</sequence>
<keyword evidence="3" id="KW-0560">Oxidoreductase</keyword>
<dbReference type="AlphaFoldDB" id="A0A9P6DSY3"/>
<dbReference type="Gene3D" id="3.50.50.60">
    <property type="entry name" value="FAD/NAD(P)-binding domain"/>
    <property type="match status" value="1"/>
</dbReference>
<dbReference type="InterPro" id="IPR002938">
    <property type="entry name" value="FAD-bd"/>
</dbReference>
<dbReference type="InterPro" id="IPR036188">
    <property type="entry name" value="FAD/NAD-bd_sf"/>
</dbReference>
<evidence type="ECO:0000259" key="4">
    <source>
        <dbReference type="Pfam" id="PF01494"/>
    </source>
</evidence>
<accession>A0A9P6DSY3</accession>
<comment type="caution">
    <text evidence="5">The sequence shown here is derived from an EMBL/GenBank/DDBJ whole genome shotgun (WGS) entry which is preliminary data.</text>
</comment>
<dbReference type="EMBL" id="MU128969">
    <property type="protein sequence ID" value="KAF9513726.1"/>
    <property type="molecule type" value="Genomic_DNA"/>
</dbReference>
<evidence type="ECO:0000313" key="5">
    <source>
        <dbReference type="EMBL" id="KAF9513726.1"/>
    </source>
</evidence>
<evidence type="ECO:0000256" key="3">
    <source>
        <dbReference type="ARBA" id="ARBA00023002"/>
    </source>
</evidence>
<reference evidence="5" key="1">
    <citation type="journal article" date="2020" name="Nat. Commun.">
        <title>Large-scale genome sequencing of mycorrhizal fungi provides insights into the early evolution of symbiotic traits.</title>
        <authorList>
            <person name="Miyauchi S."/>
            <person name="Kiss E."/>
            <person name="Kuo A."/>
            <person name="Drula E."/>
            <person name="Kohler A."/>
            <person name="Sanchez-Garcia M."/>
            <person name="Morin E."/>
            <person name="Andreopoulos B."/>
            <person name="Barry K.W."/>
            <person name="Bonito G."/>
            <person name="Buee M."/>
            <person name="Carver A."/>
            <person name="Chen C."/>
            <person name="Cichocki N."/>
            <person name="Clum A."/>
            <person name="Culley D."/>
            <person name="Crous P.W."/>
            <person name="Fauchery L."/>
            <person name="Girlanda M."/>
            <person name="Hayes R.D."/>
            <person name="Keri Z."/>
            <person name="LaButti K."/>
            <person name="Lipzen A."/>
            <person name="Lombard V."/>
            <person name="Magnuson J."/>
            <person name="Maillard F."/>
            <person name="Murat C."/>
            <person name="Nolan M."/>
            <person name="Ohm R.A."/>
            <person name="Pangilinan J."/>
            <person name="Pereira M.F."/>
            <person name="Perotto S."/>
            <person name="Peter M."/>
            <person name="Pfister S."/>
            <person name="Riley R."/>
            <person name="Sitrit Y."/>
            <person name="Stielow J.B."/>
            <person name="Szollosi G."/>
            <person name="Zifcakova L."/>
            <person name="Stursova M."/>
            <person name="Spatafora J.W."/>
            <person name="Tedersoo L."/>
            <person name="Vaario L.M."/>
            <person name="Yamada A."/>
            <person name="Yan M."/>
            <person name="Wang P."/>
            <person name="Xu J."/>
            <person name="Bruns T."/>
            <person name="Baldrian P."/>
            <person name="Vilgalys R."/>
            <person name="Dunand C."/>
            <person name="Henrissat B."/>
            <person name="Grigoriev I.V."/>
            <person name="Hibbett D."/>
            <person name="Nagy L.G."/>
            <person name="Martin F.M."/>
        </authorList>
    </citation>
    <scope>NUCLEOTIDE SEQUENCE</scope>
    <source>
        <strain evidence="5">UP504</strain>
    </source>
</reference>
<dbReference type="GO" id="GO:0016491">
    <property type="term" value="F:oxidoreductase activity"/>
    <property type="evidence" value="ECO:0007669"/>
    <property type="project" value="UniProtKB-KW"/>
</dbReference>
<dbReference type="SUPFAM" id="SSF51905">
    <property type="entry name" value="FAD/NAD(P)-binding domain"/>
    <property type="match status" value="1"/>
</dbReference>
<protein>
    <recommendedName>
        <fullName evidence="4">FAD-binding domain-containing protein</fullName>
    </recommendedName>
</protein>
<dbReference type="OrthoDB" id="2690153at2759"/>
<feature type="domain" description="FAD-binding" evidence="4">
    <location>
        <begin position="90"/>
        <end position="154"/>
    </location>
</feature>
<name>A0A9P6DSY3_9AGAM</name>
<evidence type="ECO:0000313" key="6">
    <source>
        <dbReference type="Proteomes" id="UP000886523"/>
    </source>
</evidence>
<proteinExistence type="predicted"/>